<dbReference type="Proteomes" id="UP000434223">
    <property type="component" value="Unassembled WGS sequence"/>
</dbReference>
<name>A0AAW9WH09_9FIRM</name>
<dbReference type="AlphaFoldDB" id="A0AAW9WH09"/>
<evidence type="ECO:0000313" key="4">
    <source>
        <dbReference type="Proteomes" id="UP000434223"/>
    </source>
</evidence>
<feature type="transmembrane region" description="Helical" evidence="2">
    <location>
        <begin position="289"/>
        <end position="310"/>
    </location>
</feature>
<evidence type="ECO:0000313" key="3">
    <source>
        <dbReference type="EMBL" id="MUB63916.1"/>
    </source>
</evidence>
<protein>
    <submittedName>
        <fullName evidence="3">Cell wall anchor protein</fullName>
    </submittedName>
</protein>
<keyword evidence="2" id="KW-0472">Membrane</keyword>
<evidence type="ECO:0000256" key="1">
    <source>
        <dbReference type="SAM" id="MobiDB-lite"/>
    </source>
</evidence>
<dbReference type="EMBL" id="WNME01000007">
    <property type="protein sequence ID" value="MUB63916.1"/>
    <property type="molecule type" value="Genomic_DNA"/>
</dbReference>
<keyword evidence="2" id="KW-0812">Transmembrane</keyword>
<reference evidence="3 4" key="1">
    <citation type="submission" date="2019-09" db="EMBL/GenBank/DDBJ databases">
        <title>Draft genome sequencing of Hungatella hathewayi 123Y-2.</title>
        <authorList>
            <person name="Lv Q."/>
            <person name="Li S."/>
        </authorList>
    </citation>
    <scope>NUCLEOTIDE SEQUENCE [LARGE SCALE GENOMIC DNA]</scope>
    <source>
        <strain evidence="3 4">123Y-2</strain>
    </source>
</reference>
<proteinExistence type="predicted"/>
<comment type="caution">
    <text evidence="3">The sequence shown here is derived from an EMBL/GenBank/DDBJ whole genome shotgun (WGS) entry which is preliminary data.</text>
</comment>
<accession>A0AAW9WH09</accession>
<keyword evidence="2" id="KW-1133">Transmembrane helix</keyword>
<sequence length="324" mass="36029">MNGLTESAIINKQGGENRMKEMNHKGVSRGPAMSVKRILAASVFILVLASFLLVPGRRASADVIWTPDDTFYEKHYEDCKYIGRRYYANGADGYVTVVESPLRRNVIDFIANGPVLFVYITYDKGNSGTWGLVQYVLDEEGKPETDGNWEEEAAVGWIKMEELVNVYDGISFSEEHGAEIQETDESTAPRVIMPDTGVICLWEYPGSDISYGKLESLESEISIDRTYRDPGGDLWGHSGYYFGHRDFWINLSSPDETNPKLEPKAAPELIPPADSKTLESLPKTGRSGLGLPLAMAGLIILTIVLTVFAIRFMAVKKRGEEITE</sequence>
<gene>
    <name evidence="3" type="ORF">GNE07_12725</name>
</gene>
<feature type="region of interest" description="Disordered" evidence="1">
    <location>
        <begin position="258"/>
        <end position="277"/>
    </location>
</feature>
<organism evidence="3 4">
    <name type="scientific">Hungatella hathewayi</name>
    <dbReference type="NCBI Taxonomy" id="154046"/>
    <lineage>
        <taxon>Bacteria</taxon>
        <taxon>Bacillati</taxon>
        <taxon>Bacillota</taxon>
        <taxon>Clostridia</taxon>
        <taxon>Lachnospirales</taxon>
        <taxon>Lachnospiraceae</taxon>
        <taxon>Hungatella</taxon>
    </lineage>
</organism>
<evidence type="ECO:0000256" key="2">
    <source>
        <dbReference type="SAM" id="Phobius"/>
    </source>
</evidence>